<evidence type="ECO:0000313" key="9">
    <source>
        <dbReference type="EMBL" id="CAG5089587.1"/>
    </source>
</evidence>
<dbReference type="PROSITE" id="PS00098">
    <property type="entry name" value="THIOLASE_1"/>
    <property type="match status" value="1"/>
</dbReference>
<evidence type="ECO:0000259" key="8">
    <source>
        <dbReference type="Pfam" id="PF02803"/>
    </source>
</evidence>
<name>A0ABN7RZA2_OIKDI</name>
<dbReference type="InterPro" id="IPR002155">
    <property type="entry name" value="Thiolase"/>
</dbReference>
<accession>A0ABN7RZA2</accession>
<evidence type="ECO:0000313" key="10">
    <source>
        <dbReference type="Proteomes" id="UP001158576"/>
    </source>
</evidence>
<dbReference type="InterPro" id="IPR016039">
    <property type="entry name" value="Thiolase-like"/>
</dbReference>
<dbReference type="Pfam" id="PF00108">
    <property type="entry name" value="Thiolase_N"/>
    <property type="match status" value="1"/>
</dbReference>
<gene>
    <name evidence="9" type="ORF">OKIOD_LOCUS3830</name>
</gene>
<dbReference type="InterPro" id="IPR020613">
    <property type="entry name" value="Thiolase_CS"/>
</dbReference>
<proteinExistence type="inferred from homology"/>
<organism evidence="9 10">
    <name type="scientific">Oikopleura dioica</name>
    <name type="common">Tunicate</name>
    <dbReference type="NCBI Taxonomy" id="34765"/>
    <lineage>
        <taxon>Eukaryota</taxon>
        <taxon>Metazoa</taxon>
        <taxon>Chordata</taxon>
        <taxon>Tunicata</taxon>
        <taxon>Appendicularia</taxon>
        <taxon>Copelata</taxon>
        <taxon>Oikopleuridae</taxon>
        <taxon>Oikopleura</taxon>
    </lineage>
</organism>
<evidence type="ECO:0000256" key="2">
    <source>
        <dbReference type="ARBA" id="ARBA00010982"/>
    </source>
</evidence>
<dbReference type="InterPro" id="IPR020616">
    <property type="entry name" value="Thiolase_N"/>
</dbReference>
<feature type="region of interest" description="Disordered" evidence="6">
    <location>
        <begin position="502"/>
        <end position="526"/>
    </location>
</feature>
<dbReference type="PANTHER" id="PTHR18919">
    <property type="entry name" value="ACETYL-COA C-ACYLTRANSFERASE"/>
    <property type="match status" value="1"/>
</dbReference>
<comment type="similarity">
    <text evidence="2 5">Belongs to the thiolase-like superfamily. Thiolase family.</text>
</comment>
<dbReference type="Gene3D" id="3.40.47.10">
    <property type="match status" value="2"/>
</dbReference>
<dbReference type="PANTHER" id="PTHR18919:SF107">
    <property type="entry name" value="ACETYL-COA ACETYLTRANSFERASE, CYTOSOLIC"/>
    <property type="match status" value="1"/>
</dbReference>
<feature type="region of interest" description="Disordered" evidence="6">
    <location>
        <begin position="472"/>
        <end position="491"/>
    </location>
</feature>
<evidence type="ECO:0000256" key="4">
    <source>
        <dbReference type="ARBA" id="ARBA00023315"/>
    </source>
</evidence>
<keyword evidence="3 5" id="KW-0808">Transferase</keyword>
<dbReference type="Pfam" id="PF02803">
    <property type="entry name" value="Thiolase_C"/>
    <property type="match status" value="1"/>
</dbReference>
<feature type="compositionally biased region" description="Basic and acidic residues" evidence="6">
    <location>
        <begin position="472"/>
        <end position="484"/>
    </location>
</feature>
<feature type="region of interest" description="Disordered" evidence="6">
    <location>
        <begin position="406"/>
        <end position="435"/>
    </location>
</feature>
<keyword evidence="10" id="KW-1185">Reference proteome</keyword>
<dbReference type="NCBIfam" id="TIGR01930">
    <property type="entry name" value="AcCoA-C-Actrans"/>
    <property type="match status" value="1"/>
</dbReference>
<dbReference type="CDD" id="cd00751">
    <property type="entry name" value="thiolase"/>
    <property type="match status" value="1"/>
</dbReference>
<feature type="domain" description="Thiolase C-terminal" evidence="8">
    <location>
        <begin position="275"/>
        <end position="396"/>
    </location>
</feature>
<sequence>MALKLTKEVFIVGAKRTPFGGFGGALKDFTANDLQTHANVAAMAQAGVDPSLVDSVCVGNVMQSSSDAAYIARHSALRAGIDKATPCLTVNRLCGSGFESINMIAMEIELGMTQIGIGGGAESMSQAPYALRGARFGTRLGQDLKLEDTLWAGLTDQNIKLPMGITAENLAVQYGITMEEANAHAYQTQQRWLAANEAGHFKAEMAPMDVKIRRKPVSMDFDEHPKPQTTLEQLNKLKPVFKKDGTVNAGNASGVCDGAAAVVVASAEAVKAHNLTPLARIVSFASAGCEPKVMGIGPVPATKQALAAAGLTLDQMDLIEVNEAFAPQFLAVQKELGLDNDKTNLCGGAIAIGHPLGASGTRITGHLAHALNRTGSKYALGSACIGGGQGITIILNSLMTATDTIGSRKSGRSWKTSKKPIHTMTPKGANSQKKWKAKMDEKLRMHQMKMREREIIAQRNEEKEAERIRIEEKKRQQEENEWKQAKSQGQIVTDAKKIKKLEAKEIKQKKRAARRKSKMKGPSKLK</sequence>
<dbReference type="EMBL" id="OU015568">
    <property type="protein sequence ID" value="CAG5089587.1"/>
    <property type="molecule type" value="Genomic_DNA"/>
</dbReference>
<feature type="compositionally biased region" description="Basic residues" evidence="6">
    <location>
        <begin position="409"/>
        <end position="421"/>
    </location>
</feature>
<evidence type="ECO:0000256" key="1">
    <source>
        <dbReference type="ARBA" id="ARBA00005005"/>
    </source>
</evidence>
<dbReference type="SUPFAM" id="SSF53901">
    <property type="entry name" value="Thiolase-like"/>
    <property type="match status" value="2"/>
</dbReference>
<evidence type="ECO:0000256" key="6">
    <source>
        <dbReference type="SAM" id="MobiDB-lite"/>
    </source>
</evidence>
<reference evidence="9 10" key="1">
    <citation type="submission" date="2021-04" db="EMBL/GenBank/DDBJ databases">
        <authorList>
            <person name="Bliznina A."/>
        </authorList>
    </citation>
    <scope>NUCLEOTIDE SEQUENCE [LARGE SCALE GENOMIC DNA]</scope>
</reference>
<dbReference type="Proteomes" id="UP001158576">
    <property type="component" value="Chromosome PAR"/>
</dbReference>
<dbReference type="InterPro" id="IPR020615">
    <property type="entry name" value="Thiolase_acyl_enz_int_AS"/>
</dbReference>
<dbReference type="PROSITE" id="PS00737">
    <property type="entry name" value="THIOLASE_2"/>
    <property type="match status" value="1"/>
</dbReference>
<keyword evidence="4 5" id="KW-0012">Acyltransferase</keyword>
<dbReference type="InterPro" id="IPR020617">
    <property type="entry name" value="Thiolase_C"/>
</dbReference>
<comment type="pathway">
    <text evidence="1">Lipid metabolism; fatty acid beta-oxidation.</text>
</comment>
<evidence type="ECO:0000259" key="7">
    <source>
        <dbReference type="Pfam" id="PF00108"/>
    </source>
</evidence>
<feature type="domain" description="Thiolase N-terminal" evidence="7">
    <location>
        <begin position="9"/>
        <end position="267"/>
    </location>
</feature>
<feature type="compositionally biased region" description="Basic residues" evidence="6">
    <location>
        <begin position="507"/>
        <end position="526"/>
    </location>
</feature>
<evidence type="ECO:0000256" key="3">
    <source>
        <dbReference type="ARBA" id="ARBA00022679"/>
    </source>
</evidence>
<evidence type="ECO:0000256" key="5">
    <source>
        <dbReference type="RuleBase" id="RU003557"/>
    </source>
</evidence>
<protein>
    <submittedName>
        <fullName evidence="9">Oidioi.mRNA.OKI2018_I69.PAR.g12272.t1.cds</fullName>
    </submittedName>
</protein>